<evidence type="ECO:0008006" key="3">
    <source>
        <dbReference type="Google" id="ProtNLM"/>
    </source>
</evidence>
<dbReference type="InterPro" id="IPR025345">
    <property type="entry name" value="DUF4249"/>
</dbReference>
<sequence>MKNFFYIFLCLATLLVSCEEVIDLSLDTQQKQLVVDAYIDWKKGNEKAYPVVHLSYTTNYYEQNPSEKISDATVKISTNDGEVYILKEIFPEDYKDLYIKDKDLVGIAFIPSKGGSIYTNIDGIIPAIGKEYILSIEHKGKTYIAKEKMREVPVINPEEITQKDNGGIFKNKIEVKFPFNGFPNEVNNYFVRIKDHNKDVFISLDDKLLADQKFFFTTILMELVLKKGYEIKATLFRVSPQYQQFVNLLIANTTNSRREGGFTIPSRVYGNVVNTENPKENPLGAFRVSQYSNISYEVK</sequence>
<gene>
    <name evidence="1" type="ORF">RCZ01_11370</name>
</gene>
<dbReference type="RefSeq" id="WP_155284507.1">
    <property type="nucleotide sequence ID" value="NZ_BLBC01000007.1"/>
</dbReference>
<proteinExistence type="predicted"/>
<dbReference type="OrthoDB" id="1430047at2"/>
<protein>
    <recommendedName>
        <fullName evidence="3">DUF4249 domain-containing protein</fullName>
    </recommendedName>
</protein>
<evidence type="ECO:0000313" key="1">
    <source>
        <dbReference type="EMBL" id="GET45835.1"/>
    </source>
</evidence>
<name>A0A5M4B9B1_9FLAO</name>
<dbReference type="Proteomes" id="UP000398217">
    <property type="component" value="Unassembled WGS sequence"/>
</dbReference>
<accession>A0A5M4B9B1</accession>
<dbReference type="AlphaFoldDB" id="A0A5M4B9B1"/>
<dbReference type="EMBL" id="BLBC01000007">
    <property type="protein sequence ID" value="GET45835.1"/>
    <property type="molecule type" value="Genomic_DNA"/>
</dbReference>
<organism evidence="1 2">
    <name type="scientific">Capnocytophaga felis</name>
    <dbReference type="NCBI Taxonomy" id="2267611"/>
    <lineage>
        <taxon>Bacteria</taxon>
        <taxon>Pseudomonadati</taxon>
        <taxon>Bacteroidota</taxon>
        <taxon>Flavobacteriia</taxon>
        <taxon>Flavobacteriales</taxon>
        <taxon>Flavobacteriaceae</taxon>
        <taxon>Capnocytophaga</taxon>
    </lineage>
</organism>
<keyword evidence="2" id="KW-1185">Reference proteome</keyword>
<reference evidence="2" key="1">
    <citation type="journal article" date="2020" name="Int. J. Syst. Evol. Microbiol.">
        <title>Capnocytophaga felis sp. nov. isolated from the feline oral cavity.</title>
        <authorList>
            <person name="Suzuki M."/>
            <person name="Umeda K."/>
            <person name="Kimura M."/>
            <person name="Imaoka K."/>
            <person name="Morikawa S."/>
            <person name="Maeda K."/>
        </authorList>
    </citation>
    <scope>NUCLEOTIDE SEQUENCE [LARGE SCALE GENOMIC DNA]</scope>
    <source>
        <strain evidence="2">KC07070</strain>
    </source>
</reference>
<dbReference type="Pfam" id="PF14054">
    <property type="entry name" value="DUF4249"/>
    <property type="match status" value="1"/>
</dbReference>
<dbReference type="PROSITE" id="PS51257">
    <property type="entry name" value="PROKAR_LIPOPROTEIN"/>
    <property type="match status" value="1"/>
</dbReference>
<comment type="caution">
    <text evidence="1">The sequence shown here is derived from an EMBL/GenBank/DDBJ whole genome shotgun (WGS) entry which is preliminary data.</text>
</comment>
<evidence type="ECO:0000313" key="2">
    <source>
        <dbReference type="Proteomes" id="UP000398217"/>
    </source>
</evidence>